<dbReference type="InterPro" id="IPR027267">
    <property type="entry name" value="AH/BAR_dom_sf"/>
</dbReference>
<feature type="region of interest" description="Disordered" evidence="13">
    <location>
        <begin position="243"/>
        <end position="317"/>
    </location>
</feature>
<dbReference type="AlphaFoldDB" id="A0A7J7XLC4"/>
<dbReference type="GO" id="GO:0008289">
    <property type="term" value="F:lipid binding"/>
    <property type="evidence" value="ECO:0007669"/>
    <property type="project" value="UniProtKB-KW"/>
</dbReference>
<comment type="similarity">
    <text evidence="5">Belongs to the endophilin family.</text>
</comment>
<dbReference type="GO" id="GO:0016191">
    <property type="term" value="P:synaptic vesicle uncoating"/>
    <property type="evidence" value="ECO:0007669"/>
    <property type="project" value="TreeGrafter"/>
</dbReference>
<keyword evidence="6" id="KW-0728">SH3 domain</keyword>
<evidence type="ECO:0000256" key="3">
    <source>
        <dbReference type="ARBA" id="ARBA00004188"/>
    </source>
</evidence>
<keyword evidence="9" id="KW-0967">Endosome</keyword>
<dbReference type="EMBL" id="JABWUV010000006">
    <property type="protein sequence ID" value="KAF6350100.1"/>
    <property type="molecule type" value="Genomic_DNA"/>
</dbReference>
<evidence type="ECO:0000256" key="4">
    <source>
        <dbReference type="ARBA" id="ARBA00004496"/>
    </source>
</evidence>
<dbReference type="InterPro" id="IPR050384">
    <property type="entry name" value="Endophilin_SH3RF"/>
</dbReference>
<evidence type="ECO:0000256" key="13">
    <source>
        <dbReference type="SAM" id="MobiDB-lite"/>
    </source>
</evidence>
<feature type="domain" description="BAR" evidence="14">
    <location>
        <begin position="18"/>
        <end position="249"/>
    </location>
</feature>
<accession>A0A7J7XLC4</accession>
<keyword evidence="7" id="KW-0963">Cytoplasm</keyword>
<gene>
    <name evidence="15" type="ORF">mMyoMyo1_017412</name>
</gene>
<dbReference type="SUPFAM" id="SSF103657">
    <property type="entry name" value="BAR/IMD domain-like"/>
    <property type="match status" value="1"/>
</dbReference>
<keyword evidence="11" id="KW-0446">Lipid-binding</keyword>
<feature type="compositionally biased region" description="Low complexity" evidence="13">
    <location>
        <begin position="298"/>
        <end position="307"/>
    </location>
</feature>
<dbReference type="GO" id="GO:0098978">
    <property type="term" value="C:glutamatergic synapse"/>
    <property type="evidence" value="ECO:0007669"/>
    <property type="project" value="TreeGrafter"/>
</dbReference>
<dbReference type="CDD" id="cd07592">
    <property type="entry name" value="BAR_Endophilin_A"/>
    <property type="match status" value="1"/>
</dbReference>
<dbReference type="PANTHER" id="PTHR14167:SF63">
    <property type="entry name" value="ENDOPHILIN-A2"/>
    <property type="match status" value="1"/>
</dbReference>
<dbReference type="PANTHER" id="PTHR14167">
    <property type="entry name" value="SH3 DOMAIN-CONTAINING"/>
    <property type="match status" value="1"/>
</dbReference>
<evidence type="ECO:0000256" key="10">
    <source>
        <dbReference type="ARBA" id="ARBA00023054"/>
    </source>
</evidence>
<dbReference type="Proteomes" id="UP000527355">
    <property type="component" value="Unassembled WGS sequence"/>
</dbReference>
<dbReference type="VEuPathDB" id="HostDB:GeneID_118657892"/>
<evidence type="ECO:0000313" key="15">
    <source>
        <dbReference type="EMBL" id="KAF6350100.1"/>
    </source>
</evidence>
<evidence type="ECO:0000256" key="6">
    <source>
        <dbReference type="ARBA" id="ARBA00022443"/>
    </source>
</evidence>
<sequence>MSVAGLKKQFYKASQLVSEKVGGAEGTKLDDDFKEMEKKVDVTSKAVVEVLARTIEYLQPNPASRAKLSMLNTVSKIRGQVKNPGYPQSEGLLGECMIRHGKELGGESNFGDALLDAGESMKCLAEVKDSLDIEVKQNFIDPLQNLCDKDLKEIQHHLKKLEGRRLDFDYKKKRQGKIPDEELRQALEKFEESKEVAETSMQNLLETDIEQVSQLSALVDAQLEYHRQAVQILDELASKLKRRMREASSRPKREYKPKPRESFDLGESEQSNGGFPTPKISGKVLEGPCFPRASETGPLWDSPSLLPHPSPLQKGSEIGPGPTSALLAHLCVLFASSFVIFPIFRQAHTDPQQEHAAPGPAKLQGTL</sequence>
<dbReference type="Gene3D" id="1.20.1270.60">
    <property type="entry name" value="Arfaptin homology (AH) domain/BAR domain"/>
    <property type="match status" value="1"/>
</dbReference>
<feature type="compositionally biased region" description="Basic and acidic residues" evidence="13">
    <location>
        <begin position="245"/>
        <end position="263"/>
    </location>
</feature>
<comment type="subcellular location">
    <subcellularLocation>
        <location evidence="3">Cell projection</location>
        <location evidence="3">Podosome</location>
    </subcellularLocation>
    <subcellularLocation>
        <location evidence="4">Cytoplasm</location>
    </subcellularLocation>
    <subcellularLocation>
        <location evidence="2">Endosome</location>
    </subcellularLocation>
    <subcellularLocation>
        <location evidence="1">Membrane</location>
        <topology evidence="1">Peripheral membrane protein</topology>
    </subcellularLocation>
</comment>
<dbReference type="InterPro" id="IPR004148">
    <property type="entry name" value="BAR_dom"/>
</dbReference>
<dbReference type="GO" id="GO:0005768">
    <property type="term" value="C:endosome"/>
    <property type="evidence" value="ECO:0007669"/>
    <property type="project" value="UniProtKB-SubCell"/>
</dbReference>
<evidence type="ECO:0000256" key="9">
    <source>
        <dbReference type="ARBA" id="ARBA00022753"/>
    </source>
</evidence>
<keyword evidence="12" id="KW-0472">Membrane</keyword>
<evidence type="ECO:0000256" key="2">
    <source>
        <dbReference type="ARBA" id="ARBA00004177"/>
    </source>
</evidence>
<evidence type="ECO:0000256" key="1">
    <source>
        <dbReference type="ARBA" id="ARBA00004170"/>
    </source>
</evidence>
<organism evidence="15 16">
    <name type="scientific">Myotis myotis</name>
    <name type="common">Greater mouse-eared bat</name>
    <name type="synonym">Vespertilio myotis</name>
    <dbReference type="NCBI Taxonomy" id="51298"/>
    <lineage>
        <taxon>Eukaryota</taxon>
        <taxon>Metazoa</taxon>
        <taxon>Chordata</taxon>
        <taxon>Craniata</taxon>
        <taxon>Vertebrata</taxon>
        <taxon>Euteleostomi</taxon>
        <taxon>Mammalia</taxon>
        <taxon>Eutheria</taxon>
        <taxon>Laurasiatheria</taxon>
        <taxon>Chiroptera</taxon>
        <taxon>Yangochiroptera</taxon>
        <taxon>Vespertilionidae</taxon>
        <taxon>Myotis</taxon>
    </lineage>
</organism>
<evidence type="ECO:0000259" key="14">
    <source>
        <dbReference type="PROSITE" id="PS51021"/>
    </source>
</evidence>
<dbReference type="FunFam" id="1.20.1270.60:FF:000021">
    <property type="entry name" value="Endophilin-A2 isoform 1"/>
    <property type="match status" value="1"/>
</dbReference>
<proteinExistence type="inferred from homology"/>
<keyword evidence="8" id="KW-0254">Endocytosis</keyword>
<comment type="caution">
    <text evidence="15">The sequence shown here is derived from an EMBL/GenBank/DDBJ whole genome shotgun (WGS) entry which is preliminary data.</text>
</comment>
<dbReference type="GO" id="GO:0098793">
    <property type="term" value="C:presynapse"/>
    <property type="evidence" value="ECO:0007669"/>
    <property type="project" value="TreeGrafter"/>
</dbReference>
<dbReference type="Pfam" id="PF03114">
    <property type="entry name" value="BAR"/>
    <property type="match status" value="1"/>
</dbReference>
<dbReference type="GO" id="GO:0002102">
    <property type="term" value="C:podosome"/>
    <property type="evidence" value="ECO:0007669"/>
    <property type="project" value="UniProtKB-SubCell"/>
</dbReference>
<evidence type="ECO:0000313" key="16">
    <source>
        <dbReference type="Proteomes" id="UP000527355"/>
    </source>
</evidence>
<keyword evidence="16" id="KW-1185">Reference proteome</keyword>
<dbReference type="SMART" id="SM00721">
    <property type="entry name" value="BAR"/>
    <property type="match status" value="1"/>
</dbReference>
<evidence type="ECO:0000256" key="5">
    <source>
        <dbReference type="ARBA" id="ARBA00006697"/>
    </source>
</evidence>
<evidence type="ECO:0000256" key="12">
    <source>
        <dbReference type="ARBA" id="ARBA00023136"/>
    </source>
</evidence>
<protein>
    <submittedName>
        <fullName evidence="15">SH3 domain containing GRB2 like 1, endophilin A2</fullName>
    </submittedName>
</protein>
<dbReference type="GO" id="GO:0016020">
    <property type="term" value="C:membrane"/>
    <property type="evidence" value="ECO:0007669"/>
    <property type="project" value="UniProtKB-SubCell"/>
</dbReference>
<name>A0A7J7XLC4_MYOMY</name>
<evidence type="ECO:0000256" key="8">
    <source>
        <dbReference type="ARBA" id="ARBA00022583"/>
    </source>
</evidence>
<keyword evidence="10" id="KW-0175">Coiled coil</keyword>
<evidence type="ECO:0000256" key="7">
    <source>
        <dbReference type="ARBA" id="ARBA00022490"/>
    </source>
</evidence>
<dbReference type="PROSITE" id="PS51021">
    <property type="entry name" value="BAR"/>
    <property type="match status" value="1"/>
</dbReference>
<reference evidence="15 16" key="1">
    <citation type="journal article" date="2020" name="Nature">
        <title>Six reference-quality genomes reveal evolution of bat adaptations.</title>
        <authorList>
            <person name="Jebb D."/>
            <person name="Huang Z."/>
            <person name="Pippel M."/>
            <person name="Hughes G.M."/>
            <person name="Lavrichenko K."/>
            <person name="Devanna P."/>
            <person name="Winkler S."/>
            <person name="Jermiin L.S."/>
            <person name="Skirmuntt E.C."/>
            <person name="Katzourakis A."/>
            <person name="Burkitt-Gray L."/>
            <person name="Ray D.A."/>
            <person name="Sullivan K.A.M."/>
            <person name="Roscito J.G."/>
            <person name="Kirilenko B.M."/>
            <person name="Davalos L.M."/>
            <person name="Corthals A.P."/>
            <person name="Power M.L."/>
            <person name="Jones G."/>
            <person name="Ransome R.D."/>
            <person name="Dechmann D.K.N."/>
            <person name="Locatelli A.G."/>
            <person name="Puechmaille S.J."/>
            <person name="Fedrigo O."/>
            <person name="Jarvis E.D."/>
            <person name="Hiller M."/>
            <person name="Vernes S.C."/>
            <person name="Myers E.W."/>
            <person name="Teeling E.C."/>
        </authorList>
    </citation>
    <scope>NUCLEOTIDE SEQUENCE [LARGE SCALE GENOMIC DNA]</scope>
    <source>
        <strain evidence="15">MMyoMyo1</strain>
        <tissue evidence="15">Flight muscle</tissue>
    </source>
</reference>
<evidence type="ECO:0000256" key="11">
    <source>
        <dbReference type="ARBA" id="ARBA00023121"/>
    </source>
</evidence>